<dbReference type="Proteomes" id="UP000886998">
    <property type="component" value="Unassembled WGS sequence"/>
</dbReference>
<proteinExistence type="predicted"/>
<name>A0A8X6XII5_9ARAC</name>
<reference evidence="1" key="1">
    <citation type="submission" date="2020-08" db="EMBL/GenBank/DDBJ databases">
        <title>Multicomponent nature underlies the extraordinary mechanical properties of spider dragline silk.</title>
        <authorList>
            <person name="Kono N."/>
            <person name="Nakamura H."/>
            <person name="Mori M."/>
            <person name="Yoshida Y."/>
            <person name="Ohtoshi R."/>
            <person name="Malay A.D."/>
            <person name="Moran D.A.P."/>
            <person name="Tomita M."/>
            <person name="Numata K."/>
            <person name="Arakawa K."/>
        </authorList>
    </citation>
    <scope>NUCLEOTIDE SEQUENCE</scope>
</reference>
<gene>
    <name evidence="1" type="ORF">TNIN_95561</name>
</gene>
<accession>A0A8X6XII5</accession>
<dbReference type="EMBL" id="BMAV01009512">
    <property type="protein sequence ID" value="GFY53814.1"/>
    <property type="molecule type" value="Genomic_DNA"/>
</dbReference>
<protein>
    <submittedName>
        <fullName evidence="1">Uncharacterized protein</fullName>
    </submittedName>
</protein>
<sequence length="109" mass="12592">MPGRNVPSVIVTILFTPNRTRSSELSGISCLSNDLGFDRMSRGTKIYVKPYDLSSKVQEIEIPNLKNTHWWVFVCALERSIHCIWLKFHMSKRLKPMKHPAISKNYSTL</sequence>
<evidence type="ECO:0000313" key="2">
    <source>
        <dbReference type="Proteomes" id="UP000886998"/>
    </source>
</evidence>
<dbReference type="AlphaFoldDB" id="A0A8X6XII5"/>
<evidence type="ECO:0000313" key="1">
    <source>
        <dbReference type="EMBL" id="GFY53814.1"/>
    </source>
</evidence>
<organism evidence="1 2">
    <name type="scientific">Trichonephila inaurata madagascariensis</name>
    <dbReference type="NCBI Taxonomy" id="2747483"/>
    <lineage>
        <taxon>Eukaryota</taxon>
        <taxon>Metazoa</taxon>
        <taxon>Ecdysozoa</taxon>
        <taxon>Arthropoda</taxon>
        <taxon>Chelicerata</taxon>
        <taxon>Arachnida</taxon>
        <taxon>Araneae</taxon>
        <taxon>Araneomorphae</taxon>
        <taxon>Entelegynae</taxon>
        <taxon>Araneoidea</taxon>
        <taxon>Nephilidae</taxon>
        <taxon>Trichonephila</taxon>
        <taxon>Trichonephila inaurata</taxon>
    </lineage>
</organism>
<keyword evidence="2" id="KW-1185">Reference proteome</keyword>
<comment type="caution">
    <text evidence="1">The sequence shown here is derived from an EMBL/GenBank/DDBJ whole genome shotgun (WGS) entry which is preliminary data.</text>
</comment>